<dbReference type="InterPro" id="IPR013763">
    <property type="entry name" value="Cyclin-like_dom"/>
</dbReference>
<dbReference type="AlphaFoldDB" id="A0A2A9NZS0"/>
<dbReference type="GO" id="GO:0097550">
    <property type="term" value="C:transcription preinitiation complex"/>
    <property type="evidence" value="ECO:0007669"/>
    <property type="project" value="TreeGrafter"/>
</dbReference>
<dbReference type="SUPFAM" id="SSF57783">
    <property type="entry name" value="Zinc beta-ribbon"/>
    <property type="match status" value="1"/>
</dbReference>
<feature type="compositionally biased region" description="Basic residues" evidence="12">
    <location>
        <begin position="585"/>
        <end position="594"/>
    </location>
</feature>
<organism evidence="14 15">
    <name type="scientific">Amanita thiersii Skay4041</name>
    <dbReference type="NCBI Taxonomy" id="703135"/>
    <lineage>
        <taxon>Eukaryota</taxon>
        <taxon>Fungi</taxon>
        <taxon>Dikarya</taxon>
        <taxon>Basidiomycota</taxon>
        <taxon>Agaricomycotina</taxon>
        <taxon>Agaricomycetes</taxon>
        <taxon>Agaricomycetidae</taxon>
        <taxon>Agaricales</taxon>
        <taxon>Pluteineae</taxon>
        <taxon>Amanitaceae</taxon>
        <taxon>Amanita</taxon>
    </lineage>
</organism>
<dbReference type="Gene3D" id="2.20.25.10">
    <property type="match status" value="1"/>
</dbReference>
<evidence type="ECO:0000259" key="13">
    <source>
        <dbReference type="PROSITE" id="PS51134"/>
    </source>
</evidence>
<keyword evidence="9" id="KW-0539">Nucleus</keyword>
<dbReference type="SUPFAM" id="SSF47954">
    <property type="entry name" value="Cyclin-like"/>
    <property type="match status" value="2"/>
</dbReference>
<dbReference type="OrthoDB" id="511529at2759"/>
<proteinExistence type="inferred from homology"/>
<feature type="domain" description="TFIIB-type" evidence="13">
    <location>
        <begin position="1"/>
        <end position="31"/>
    </location>
</feature>
<dbReference type="GO" id="GO:0008270">
    <property type="term" value="F:zinc ion binding"/>
    <property type="evidence" value="ECO:0007669"/>
    <property type="project" value="UniProtKB-KW"/>
</dbReference>
<keyword evidence="8" id="KW-0804">Transcription</keyword>
<dbReference type="EMBL" id="KZ301973">
    <property type="protein sequence ID" value="PFH53630.1"/>
    <property type="molecule type" value="Genomic_DNA"/>
</dbReference>
<dbReference type="CDD" id="cd20553">
    <property type="entry name" value="CYCLIN_TFIIIB90_rpt1"/>
    <property type="match status" value="1"/>
</dbReference>
<feature type="compositionally biased region" description="Acidic residues" evidence="12">
    <location>
        <begin position="308"/>
        <end position="317"/>
    </location>
</feature>
<dbReference type="InterPro" id="IPR000812">
    <property type="entry name" value="TFIIB"/>
</dbReference>
<dbReference type="PANTHER" id="PTHR11618:SF4">
    <property type="entry name" value="TRANSCRIPTION FACTOR IIIB 90 KDA SUBUNIT"/>
    <property type="match status" value="1"/>
</dbReference>
<dbReference type="GO" id="GO:0005634">
    <property type="term" value="C:nucleus"/>
    <property type="evidence" value="ECO:0007669"/>
    <property type="project" value="UniProtKB-SubCell"/>
</dbReference>
<dbReference type="Gene3D" id="1.10.472.10">
    <property type="entry name" value="Cyclin-like"/>
    <property type="match status" value="2"/>
</dbReference>
<evidence type="ECO:0000313" key="15">
    <source>
        <dbReference type="Proteomes" id="UP000242287"/>
    </source>
</evidence>
<feature type="region of interest" description="Disordered" evidence="12">
    <location>
        <begin position="700"/>
        <end position="737"/>
    </location>
</feature>
<feature type="compositionally biased region" description="Basic and acidic residues" evidence="12">
    <location>
        <begin position="293"/>
        <end position="306"/>
    </location>
</feature>
<dbReference type="Proteomes" id="UP000242287">
    <property type="component" value="Unassembled WGS sequence"/>
</dbReference>
<feature type="region of interest" description="Disordered" evidence="12">
    <location>
        <begin position="289"/>
        <end position="364"/>
    </location>
</feature>
<dbReference type="STRING" id="703135.A0A2A9NZS0"/>
<evidence type="ECO:0000256" key="6">
    <source>
        <dbReference type="ARBA" id="ARBA00023015"/>
    </source>
</evidence>
<dbReference type="InterPro" id="IPR036915">
    <property type="entry name" value="Cyclin-like_sf"/>
</dbReference>
<dbReference type="Gene3D" id="1.20.5.650">
    <property type="entry name" value="Single helix bin"/>
    <property type="match status" value="1"/>
</dbReference>
<evidence type="ECO:0000256" key="4">
    <source>
        <dbReference type="ARBA" id="ARBA00022771"/>
    </source>
</evidence>
<evidence type="ECO:0000256" key="2">
    <source>
        <dbReference type="ARBA" id="ARBA00010857"/>
    </source>
</evidence>
<dbReference type="CDD" id="cd20554">
    <property type="entry name" value="CYCLIN_TFIIIB90_rpt2"/>
    <property type="match status" value="1"/>
</dbReference>
<accession>A0A2A9NZS0</accession>
<feature type="region of interest" description="Disordered" evidence="12">
    <location>
        <begin position="576"/>
        <end position="609"/>
    </location>
</feature>
<dbReference type="PRINTS" id="PR00685">
    <property type="entry name" value="TIFACTORIIB"/>
</dbReference>
<keyword evidence="3" id="KW-0479">Metal-binding</keyword>
<comment type="similarity">
    <text evidence="2">Belongs to the TFIIB family.</text>
</comment>
<evidence type="ECO:0000256" key="5">
    <source>
        <dbReference type="ARBA" id="ARBA00022833"/>
    </source>
</evidence>
<dbReference type="GO" id="GO:0017025">
    <property type="term" value="F:TBP-class protein binding"/>
    <property type="evidence" value="ECO:0007669"/>
    <property type="project" value="InterPro"/>
</dbReference>
<feature type="compositionally biased region" description="Acidic residues" evidence="12">
    <location>
        <begin position="709"/>
        <end position="722"/>
    </location>
</feature>
<evidence type="ECO:0000313" key="14">
    <source>
        <dbReference type="EMBL" id="PFH53630.1"/>
    </source>
</evidence>
<evidence type="ECO:0000256" key="7">
    <source>
        <dbReference type="ARBA" id="ARBA00023159"/>
    </source>
</evidence>
<dbReference type="InterPro" id="IPR013137">
    <property type="entry name" value="Znf_TFIIB"/>
</dbReference>
<evidence type="ECO:0000256" key="9">
    <source>
        <dbReference type="ARBA" id="ARBA00023242"/>
    </source>
</evidence>
<keyword evidence="7" id="KW-0010">Activator</keyword>
<dbReference type="FunFam" id="1.10.472.10:FF:000007">
    <property type="entry name" value="Transcription factor IIIB 90 kDa subunit"/>
    <property type="match status" value="1"/>
</dbReference>
<dbReference type="Pfam" id="PF08271">
    <property type="entry name" value="Zn_Ribbon_TF"/>
    <property type="match status" value="1"/>
</dbReference>
<evidence type="ECO:0000256" key="3">
    <source>
        <dbReference type="ARBA" id="ARBA00022723"/>
    </source>
</evidence>
<evidence type="ECO:0000256" key="12">
    <source>
        <dbReference type="SAM" id="MobiDB-lite"/>
    </source>
</evidence>
<dbReference type="SMART" id="SM00385">
    <property type="entry name" value="CYCLIN"/>
    <property type="match status" value="2"/>
</dbReference>
<name>A0A2A9NZS0_9AGAR</name>
<evidence type="ECO:0000256" key="8">
    <source>
        <dbReference type="ARBA" id="ARBA00023163"/>
    </source>
</evidence>
<dbReference type="GO" id="GO:0000126">
    <property type="term" value="C:transcription factor TFIIIB complex"/>
    <property type="evidence" value="ECO:0007669"/>
    <property type="project" value="TreeGrafter"/>
</dbReference>
<dbReference type="InterPro" id="IPR013150">
    <property type="entry name" value="TFIIB_cyclin"/>
</dbReference>
<evidence type="ECO:0000256" key="10">
    <source>
        <dbReference type="ARBA" id="ARBA00031009"/>
    </source>
</evidence>
<dbReference type="GO" id="GO:0001006">
    <property type="term" value="F:RNA polymerase III type 3 promoter sequence-specific DNA binding"/>
    <property type="evidence" value="ECO:0007669"/>
    <property type="project" value="TreeGrafter"/>
</dbReference>
<dbReference type="PANTHER" id="PTHR11618">
    <property type="entry name" value="TRANSCRIPTION INITIATION FACTOR IIB-RELATED"/>
    <property type="match status" value="1"/>
</dbReference>
<keyword evidence="6" id="KW-0805">Transcription regulation</keyword>
<protein>
    <recommendedName>
        <fullName evidence="10">B-related factor 1</fullName>
    </recommendedName>
</protein>
<gene>
    <name evidence="14" type="ORF">AMATHDRAFT_45481</name>
</gene>
<dbReference type="FunFam" id="1.10.472.10:FF:000002">
    <property type="entry name" value="Transcription factor IIIB 90 kDa subunit"/>
    <property type="match status" value="1"/>
</dbReference>
<keyword evidence="5" id="KW-0862">Zinc</keyword>
<reference evidence="14 15" key="1">
    <citation type="submission" date="2014-02" db="EMBL/GenBank/DDBJ databases">
        <title>Transposable element dynamics among asymbiotic and ectomycorrhizal Amanita fungi.</title>
        <authorList>
            <consortium name="DOE Joint Genome Institute"/>
            <person name="Hess J."/>
            <person name="Skrede I."/>
            <person name="Wolfe B."/>
            <person name="LaButti K."/>
            <person name="Ohm R.A."/>
            <person name="Grigoriev I.V."/>
            <person name="Pringle A."/>
        </authorList>
    </citation>
    <scope>NUCLEOTIDE SEQUENCE [LARGE SCALE GENOMIC DNA]</scope>
    <source>
        <strain evidence="14 15">SKay4041</strain>
    </source>
</reference>
<evidence type="ECO:0000256" key="1">
    <source>
        <dbReference type="ARBA" id="ARBA00004123"/>
    </source>
</evidence>
<dbReference type="GO" id="GO:0006384">
    <property type="term" value="P:transcription initiation at RNA polymerase III promoter"/>
    <property type="evidence" value="ECO:0007669"/>
    <property type="project" value="UniProtKB-ARBA"/>
</dbReference>
<dbReference type="PROSITE" id="PS51134">
    <property type="entry name" value="ZF_TFIIB"/>
    <property type="match status" value="1"/>
</dbReference>
<dbReference type="GO" id="GO:0000995">
    <property type="term" value="F:RNA polymerase III general transcription initiation factor activity"/>
    <property type="evidence" value="ECO:0007669"/>
    <property type="project" value="TreeGrafter"/>
</dbReference>
<evidence type="ECO:0000256" key="11">
    <source>
        <dbReference type="PROSITE-ProRule" id="PRU00469"/>
    </source>
</evidence>
<dbReference type="Pfam" id="PF00382">
    <property type="entry name" value="TFIIB"/>
    <property type="match status" value="2"/>
</dbReference>
<dbReference type="Pfam" id="PF07741">
    <property type="entry name" value="BRF1"/>
    <property type="match status" value="1"/>
</dbReference>
<keyword evidence="15" id="KW-1185">Reference proteome</keyword>
<keyword evidence="4 11" id="KW-0863">Zinc-finger</keyword>
<comment type="subcellular location">
    <subcellularLocation>
        <location evidence="1">Nucleus</location>
    </subcellularLocation>
</comment>
<dbReference type="GO" id="GO:0070897">
    <property type="term" value="P:transcription preinitiation complex assembly"/>
    <property type="evidence" value="ECO:0007669"/>
    <property type="project" value="InterPro"/>
</dbReference>
<sequence>MLVCSDCGGTVIEYDHAAGNGFCVACGTVIEENTIVNEVEFGETSSGAAVVQGSFVAQGSTHARISGIYGNRGNNESREQTIANASKKIQNIASVLRLSEHICLAATRLYTLAVEHKFTKGRKSLNVVAVCLYVACRQKETRNYMLIDFSDLLQVNVFELGHTYLQLVQTLNLRLPLVDPSHYISRFAALLEFGDETNKVATDAIRLVSRFDRDWMSRGRRPAGICGAALLLAARMNNFRRSVEEIVQVVKIADTTLKKRIEEFRKTPSGQLTLADFRNVWLDEEMDPPAYTRGREKEEAERRAADAIDNENAEDDGGIGSRGKRKRKGKEKESKQRRNKRKKGEDSDDREEEHASRRPAQPAFDPALLNQGIFAGALPSSVNHIPLFAPDPEEANSNIDPSLLQQSLQSSTLPNSFSMDLDFDNSGLVQRGEAPDYVDEAVENVIVQEVSKYLDEGKAAQVRAVLDEQEEEDRQKRLEKEEERRKRATAWREQQLRQHIHFEIHSGGIDVPLFNVNGMGEETGEAVLQTSGEEDWTLGLDDDELDRFLLSEDEVKIKERVWVELNRDYLEALAAKGEQQDSGHVRKKPRRKANKPRDAMTPSGSTVTESVQNLVKKNPKYSRRINYNALKELFVDSGGLPSLAEDMTTRSDEKDDRILIQMDDEKDDGEMKLIVEEGTVGVVHLSDPYVSEKSMKRLAAKDSGPLLLGDEDGEGETEDEKDEPEHYAWEDAYEQEL</sequence>
<dbReference type="InterPro" id="IPR011665">
    <property type="entry name" value="BRF1_TBP-bd_dom"/>
</dbReference>